<keyword evidence="3" id="KW-1185">Reference proteome</keyword>
<evidence type="ECO:0000313" key="2">
    <source>
        <dbReference type="EMBL" id="KAG8059632.1"/>
    </source>
</evidence>
<dbReference type="EMBL" id="JAAALK010000287">
    <property type="protein sequence ID" value="KAG8059632.1"/>
    <property type="molecule type" value="Genomic_DNA"/>
</dbReference>
<name>A0A8J5SB22_ZIZPA</name>
<reference evidence="2" key="1">
    <citation type="journal article" date="2021" name="bioRxiv">
        <title>Whole Genome Assembly and Annotation of Northern Wild Rice, Zizania palustris L., Supports a Whole Genome Duplication in the Zizania Genus.</title>
        <authorList>
            <person name="Haas M."/>
            <person name="Kono T."/>
            <person name="Macchietto M."/>
            <person name="Millas R."/>
            <person name="McGilp L."/>
            <person name="Shao M."/>
            <person name="Duquette J."/>
            <person name="Hirsch C.N."/>
            <person name="Kimball J."/>
        </authorList>
    </citation>
    <scope>NUCLEOTIDE SEQUENCE</scope>
    <source>
        <tissue evidence="2">Fresh leaf tissue</tissue>
    </source>
</reference>
<comment type="caution">
    <text evidence="2">The sequence shown here is derived from an EMBL/GenBank/DDBJ whole genome shotgun (WGS) entry which is preliminary data.</text>
</comment>
<feature type="region of interest" description="Disordered" evidence="1">
    <location>
        <begin position="172"/>
        <end position="195"/>
    </location>
</feature>
<organism evidence="2 3">
    <name type="scientific">Zizania palustris</name>
    <name type="common">Northern wild rice</name>
    <dbReference type="NCBI Taxonomy" id="103762"/>
    <lineage>
        <taxon>Eukaryota</taxon>
        <taxon>Viridiplantae</taxon>
        <taxon>Streptophyta</taxon>
        <taxon>Embryophyta</taxon>
        <taxon>Tracheophyta</taxon>
        <taxon>Spermatophyta</taxon>
        <taxon>Magnoliopsida</taxon>
        <taxon>Liliopsida</taxon>
        <taxon>Poales</taxon>
        <taxon>Poaceae</taxon>
        <taxon>BOP clade</taxon>
        <taxon>Oryzoideae</taxon>
        <taxon>Oryzeae</taxon>
        <taxon>Zizaniinae</taxon>
        <taxon>Zizania</taxon>
    </lineage>
</organism>
<accession>A0A8J5SB22</accession>
<reference evidence="2" key="2">
    <citation type="submission" date="2021-02" db="EMBL/GenBank/DDBJ databases">
        <authorList>
            <person name="Kimball J.A."/>
            <person name="Haas M.W."/>
            <person name="Macchietto M."/>
            <person name="Kono T."/>
            <person name="Duquette J."/>
            <person name="Shao M."/>
        </authorList>
    </citation>
    <scope>NUCLEOTIDE SEQUENCE</scope>
    <source>
        <tissue evidence="2">Fresh leaf tissue</tissue>
    </source>
</reference>
<proteinExistence type="predicted"/>
<evidence type="ECO:0000313" key="3">
    <source>
        <dbReference type="Proteomes" id="UP000729402"/>
    </source>
</evidence>
<protein>
    <submittedName>
        <fullName evidence="2">Uncharacterized protein</fullName>
    </submittedName>
</protein>
<sequence>MPEVPQIETEVTAKRRLRCAAAALAGDWGGGGEIDLVPLTRLSTQSLDWLQVTSAPVVLSPEVFLISAVLPSASNADAAHTVVILKLNMVRLFYLKCHTDPSLVQRQEKISGRGAEVLNNSNILNCRRNTDALLKLLNRGNIPDSPNPGVIMECLLHRKLFGPAMQALKSSGADAARGTAPSQPSRQKLMMTLRA</sequence>
<dbReference type="Proteomes" id="UP000729402">
    <property type="component" value="Unassembled WGS sequence"/>
</dbReference>
<gene>
    <name evidence="2" type="ORF">GUJ93_ZPchr0002g25079</name>
</gene>
<dbReference type="AlphaFoldDB" id="A0A8J5SB22"/>
<evidence type="ECO:0000256" key="1">
    <source>
        <dbReference type="SAM" id="MobiDB-lite"/>
    </source>
</evidence>